<accession>B4N4E6</accession>
<dbReference type="PhylomeDB" id="B4N4E6"/>
<evidence type="ECO:0000313" key="2">
    <source>
        <dbReference type="Proteomes" id="UP000007798"/>
    </source>
</evidence>
<dbReference type="STRING" id="7260.B4N4E6"/>
<gene>
    <name evidence="1" type="primary">Dwil\GK12077</name>
    <name evidence="1" type="ORF">Dwil_GK12077</name>
</gene>
<dbReference type="KEGG" id="dwi:6645428"/>
<dbReference type="AlphaFoldDB" id="B4N4E6"/>
<proteinExistence type="predicted"/>
<dbReference type="OrthoDB" id="7974539at2759"/>
<evidence type="ECO:0000313" key="1">
    <source>
        <dbReference type="EMBL" id="EDW79020.1"/>
    </source>
</evidence>
<reference evidence="1 2" key="1">
    <citation type="journal article" date="2007" name="Nature">
        <title>Evolution of genes and genomes on the Drosophila phylogeny.</title>
        <authorList>
            <consortium name="Drosophila 12 Genomes Consortium"/>
            <person name="Clark A.G."/>
            <person name="Eisen M.B."/>
            <person name="Smith D.R."/>
            <person name="Bergman C.M."/>
            <person name="Oliver B."/>
            <person name="Markow T.A."/>
            <person name="Kaufman T.C."/>
            <person name="Kellis M."/>
            <person name="Gelbart W."/>
            <person name="Iyer V.N."/>
            <person name="Pollard D.A."/>
            <person name="Sackton T.B."/>
            <person name="Larracuente A.M."/>
            <person name="Singh N.D."/>
            <person name="Abad J.P."/>
            <person name="Abt D.N."/>
            <person name="Adryan B."/>
            <person name="Aguade M."/>
            <person name="Akashi H."/>
            <person name="Anderson W.W."/>
            <person name="Aquadro C.F."/>
            <person name="Ardell D.H."/>
            <person name="Arguello R."/>
            <person name="Artieri C.G."/>
            <person name="Barbash D.A."/>
            <person name="Barker D."/>
            <person name="Barsanti P."/>
            <person name="Batterham P."/>
            <person name="Batzoglou S."/>
            <person name="Begun D."/>
            <person name="Bhutkar A."/>
            <person name="Blanco E."/>
            <person name="Bosak S.A."/>
            <person name="Bradley R.K."/>
            <person name="Brand A.D."/>
            <person name="Brent M.R."/>
            <person name="Brooks A.N."/>
            <person name="Brown R.H."/>
            <person name="Butlin R.K."/>
            <person name="Caggese C."/>
            <person name="Calvi B.R."/>
            <person name="Bernardo de Carvalho A."/>
            <person name="Caspi A."/>
            <person name="Castrezana S."/>
            <person name="Celniker S.E."/>
            <person name="Chang J.L."/>
            <person name="Chapple C."/>
            <person name="Chatterji S."/>
            <person name="Chinwalla A."/>
            <person name="Civetta A."/>
            <person name="Clifton S.W."/>
            <person name="Comeron J.M."/>
            <person name="Costello J.C."/>
            <person name="Coyne J.A."/>
            <person name="Daub J."/>
            <person name="David R.G."/>
            <person name="Delcher A.L."/>
            <person name="Delehaunty K."/>
            <person name="Do C.B."/>
            <person name="Ebling H."/>
            <person name="Edwards K."/>
            <person name="Eickbush T."/>
            <person name="Evans J.D."/>
            <person name="Filipski A."/>
            <person name="Findeiss S."/>
            <person name="Freyhult E."/>
            <person name="Fulton L."/>
            <person name="Fulton R."/>
            <person name="Garcia A.C."/>
            <person name="Gardiner A."/>
            <person name="Garfield D.A."/>
            <person name="Garvin B.E."/>
            <person name="Gibson G."/>
            <person name="Gilbert D."/>
            <person name="Gnerre S."/>
            <person name="Godfrey J."/>
            <person name="Good R."/>
            <person name="Gotea V."/>
            <person name="Gravely B."/>
            <person name="Greenberg A.J."/>
            <person name="Griffiths-Jones S."/>
            <person name="Gross S."/>
            <person name="Guigo R."/>
            <person name="Gustafson E.A."/>
            <person name="Haerty W."/>
            <person name="Hahn M.W."/>
            <person name="Halligan D.L."/>
            <person name="Halpern A.L."/>
            <person name="Halter G.M."/>
            <person name="Han M.V."/>
            <person name="Heger A."/>
            <person name="Hillier L."/>
            <person name="Hinrichs A.S."/>
            <person name="Holmes I."/>
            <person name="Hoskins R.A."/>
            <person name="Hubisz M.J."/>
            <person name="Hultmark D."/>
            <person name="Huntley M.A."/>
            <person name="Jaffe D.B."/>
            <person name="Jagadeeshan S."/>
            <person name="Jeck W.R."/>
            <person name="Johnson J."/>
            <person name="Jones C.D."/>
            <person name="Jordan W.C."/>
            <person name="Karpen G.H."/>
            <person name="Kataoka E."/>
            <person name="Keightley P.D."/>
            <person name="Kheradpour P."/>
            <person name="Kirkness E.F."/>
            <person name="Koerich L.B."/>
            <person name="Kristiansen K."/>
            <person name="Kudrna D."/>
            <person name="Kulathinal R.J."/>
            <person name="Kumar S."/>
            <person name="Kwok R."/>
            <person name="Lander E."/>
            <person name="Langley C.H."/>
            <person name="Lapoint R."/>
            <person name="Lazzaro B.P."/>
            <person name="Lee S.J."/>
            <person name="Levesque L."/>
            <person name="Li R."/>
            <person name="Lin C.F."/>
            <person name="Lin M.F."/>
            <person name="Lindblad-Toh K."/>
            <person name="Llopart A."/>
            <person name="Long M."/>
            <person name="Low L."/>
            <person name="Lozovsky E."/>
            <person name="Lu J."/>
            <person name="Luo M."/>
            <person name="Machado C.A."/>
            <person name="Makalowski W."/>
            <person name="Marzo M."/>
            <person name="Matsuda M."/>
            <person name="Matzkin L."/>
            <person name="McAllister B."/>
            <person name="McBride C.S."/>
            <person name="McKernan B."/>
            <person name="McKernan K."/>
            <person name="Mendez-Lago M."/>
            <person name="Minx P."/>
            <person name="Mollenhauer M.U."/>
            <person name="Montooth K."/>
            <person name="Mount S.M."/>
            <person name="Mu X."/>
            <person name="Myers E."/>
            <person name="Negre B."/>
            <person name="Newfeld S."/>
            <person name="Nielsen R."/>
            <person name="Noor M.A."/>
            <person name="O'Grady P."/>
            <person name="Pachter L."/>
            <person name="Papaceit M."/>
            <person name="Parisi M.J."/>
            <person name="Parisi M."/>
            <person name="Parts L."/>
            <person name="Pedersen J.S."/>
            <person name="Pesole G."/>
            <person name="Phillippy A.M."/>
            <person name="Ponting C.P."/>
            <person name="Pop M."/>
            <person name="Porcelli D."/>
            <person name="Powell J.R."/>
            <person name="Prohaska S."/>
            <person name="Pruitt K."/>
            <person name="Puig M."/>
            <person name="Quesneville H."/>
            <person name="Ram K.R."/>
            <person name="Rand D."/>
            <person name="Rasmussen M.D."/>
            <person name="Reed L.K."/>
            <person name="Reenan R."/>
            <person name="Reily A."/>
            <person name="Remington K.A."/>
            <person name="Rieger T.T."/>
            <person name="Ritchie M.G."/>
            <person name="Robin C."/>
            <person name="Rogers Y.H."/>
            <person name="Rohde C."/>
            <person name="Rozas J."/>
            <person name="Rubenfield M.J."/>
            <person name="Ruiz A."/>
            <person name="Russo S."/>
            <person name="Salzberg S.L."/>
            <person name="Sanchez-Gracia A."/>
            <person name="Saranga D.J."/>
            <person name="Sato H."/>
            <person name="Schaeffer S.W."/>
            <person name="Schatz M.C."/>
            <person name="Schlenke T."/>
            <person name="Schwartz R."/>
            <person name="Segarra C."/>
            <person name="Singh R.S."/>
            <person name="Sirot L."/>
            <person name="Sirota M."/>
            <person name="Sisneros N.B."/>
            <person name="Smith C.D."/>
            <person name="Smith T.F."/>
            <person name="Spieth J."/>
            <person name="Stage D.E."/>
            <person name="Stark A."/>
            <person name="Stephan W."/>
            <person name="Strausberg R.L."/>
            <person name="Strempel S."/>
            <person name="Sturgill D."/>
            <person name="Sutton G."/>
            <person name="Sutton G.G."/>
            <person name="Tao W."/>
            <person name="Teichmann S."/>
            <person name="Tobari Y.N."/>
            <person name="Tomimura Y."/>
            <person name="Tsolas J.M."/>
            <person name="Valente V.L."/>
            <person name="Venter E."/>
            <person name="Venter J.C."/>
            <person name="Vicario S."/>
            <person name="Vieira F.G."/>
            <person name="Vilella A.J."/>
            <person name="Villasante A."/>
            <person name="Walenz B."/>
            <person name="Wang J."/>
            <person name="Wasserman M."/>
            <person name="Watts T."/>
            <person name="Wilson D."/>
            <person name="Wilson R.K."/>
            <person name="Wing R.A."/>
            <person name="Wolfner M.F."/>
            <person name="Wong A."/>
            <person name="Wong G.K."/>
            <person name="Wu C.I."/>
            <person name="Wu G."/>
            <person name="Yamamoto D."/>
            <person name="Yang H.P."/>
            <person name="Yang S.P."/>
            <person name="Yorke J.A."/>
            <person name="Yoshida K."/>
            <person name="Zdobnov E."/>
            <person name="Zhang P."/>
            <person name="Zhang Y."/>
            <person name="Zimin A.V."/>
            <person name="Baldwin J."/>
            <person name="Abdouelleil A."/>
            <person name="Abdulkadir J."/>
            <person name="Abebe A."/>
            <person name="Abera B."/>
            <person name="Abreu J."/>
            <person name="Acer S.C."/>
            <person name="Aftuck L."/>
            <person name="Alexander A."/>
            <person name="An P."/>
            <person name="Anderson E."/>
            <person name="Anderson S."/>
            <person name="Arachi H."/>
            <person name="Azer M."/>
            <person name="Bachantsang P."/>
            <person name="Barry A."/>
            <person name="Bayul T."/>
            <person name="Berlin A."/>
            <person name="Bessette D."/>
            <person name="Bloom T."/>
            <person name="Blye J."/>
            <person name="Boguslavskiy L."/>
            <person name="Bonnet C."/>
            <person name="Boukhgalter B."/>
            <person name="Bourzgui I."/>
            <person name="Brown A."/>
            <person name="Cahill P."/>
            <person name="Channer S."/>
            <person name="Cheshatsang Y."/>
            <person name="Chuda L."/>
            <person name="Citroen M."/>
            <person name="Collymore A."/>
            <person name="Cooke P."/>
            <person name="Costello M."/>
            <person name="D'Aco K."/>
            <person name="Daza R."/>
            <person name="De Haan G."/>
            <person name="DeGray S."/>
            <person name="DeMaso C."/>
            <person name="Dhargay N."/>
            <person name="Dooley K."/>
            <person name="Dooley E."/>
            <person name="Doricent M."/>
            <person name="Dorje P."/>
            <person name="Dorjee K."/>
            <person name="Dupes A."/>
            <person name="Elong R."/>
            <person name="Falk J."/>
            <person name="Farina A."/>
            <person name="Faro S."/>
            <person name="Ferguson D."/>
            <person name="Fisher S."/>
            <person name="Foley C.D."/>
            <person name="Franke A."/>
            <person name="Friedrich D."/>
            <person name="Gadbois L."/>
            <person name="Gearin G."/>
            <person name="Gearin C.R."/>
            <person name="Giannoukos G."/>
            <person name="Goode T."/>
            <person name="Graham J."/>
            <person name="Grandbois E."/>
            <person name="Grewal S."/>
            <person name="Gyaltsen K."/>
            <person name="Hafez N."/>
            <person name="Hagos B."/>
            <person name="Hall J."/>
            <person name="Henson C."/>
            <person name="Hollinger A."/>
            <person name="Honan T."/>
            <person name="Huard M.D."/>
            <person name="Hughes L."/>
            <person name="Hurhula B."/>
            <person name="Husby M.E."/>
            <person name="Kamat A."/>
            <person name="Kanga B."/>
            <person name="Kashin S."/>
            <person name="Khazanovich D."/>
            <person name="Kisner P."/>
            <person name="Lance K."/>
            <person name="Lara M."/>
            <person name="Lee W."/>
            <person name="Lennon N."/>
            <person name="Letendre F."/>
            <person name="LeVine R."/>
            <person name="Lipovsky A."/>
            <person name="Liu X."/>
            <person name="Liu J."/>
            <person name="Liu S."/>
            <person name="Lokyitsang T."/>
            <person name="Lokyitsang Y."/>
            <person name="Lubonja R."/>
            <person name="Lui A."/>
            <person name="MacDonald P."/>
            <person name="Magnisalis V."/>
            <person name="Maru K."/>
            <person name="Matthews C."/>
            <person name="McCusker W."/>
            <person name="McDonough S."/>
            <person name="Mehta T."/>
            <person name="Meldrim J."/>
            <person name="Meneus L."/>
            <person name="Mihai O."/>
            <person name="Mihalev A."/>
            <person name="Mihova T."/>
            <person name="Mittelman R."/>
            <person name="Mlenga V."/>
            <person name="Montmayeur A."/>
            <person name="Mulrain L."/>
            <person name="Navidi A."/>
            <person name="Naylor J."/>
            <person name="Negash T."/>
            <person name="Nguyen T."/>
            <person name="Nguyen N."/>
            <person name="Nicol R."/>
            <person name="Norbu C."/>
            <person name="Norbu N."/>
            <person name="Novod N."/>
            <person name="O'Neill B."/>
            <person name="Osman S."/>
            <person name="Markiewicz E."/>
            <person name="Oyono O.L."/>
            <person name="Patti C."/>
            <person name="Phunkhang P."/>
            <person name="Pierre F."/>
            <person name="Priest M."/>
            <person name="Raghuraman S."/>
            <person name="Rege F."/>
            <person name="Reyes R."/>
            <person name="Rise C."/>
            <person name="Rogov P."/>
            <person name="Ross K."/>
            <person name="Ryan E."/>
            <person name="Settipalli S."/>
            <person name="Shea T."/>
            <person name="Sherpa N."/>
            <person name="Shi L."/>
            <person name="Shih D."/>
            <person name="Sparrow T."/>
            <person name="Spaulding J."/>
            <person name="Stalker J."/>
            <person name="Stange-Thomann N."/>
            <person name="Stavropoulos S."/>
            <person name="Stone C."/>
            <person name="Strader C."/>
            <person name="Tesfaye S."/>
            <person name="Thomson T."/>
            <person name="Thoulutsang Y."/>
            <person name="Thoulutsang D."/>
            <person name="Topham K."/>
            <person name="Topping I."/>
            <person name="Tsamla T."/>
            <person name="Vassiliev H."/>
            <person name="Vo A."/>
            <person name="Wangchuk T."/>
            <person name="Wangdi T."/>
            <person name="Weiand M."/>
            <person name="Wilkinson J."/>
            <person name="Wilson A."/>
            <person name="Yadav S."/>
            <person name="Young G."/>
            <person name="Yu Q."/>
            <person name="Zembek L."/>
            <person name="Zhong D."/>
            <person name="Zimmer A."/>
            <person name="Zwirko Z."/>
            <person name="Jaffe D.B."/>
            <person name="Alvarez P."/>
            <person name="Brockman W."/>
            <person name="Butler J."/>
            <person name="Chin C."/>
            <person name="Gnerre S."/>
            <person name="Grabherr M."/>
            <person name="Kleber M."/>
            <person name="Mauceli E."/>
            <person name="MacCallum I."/>
        </authorList>
    </citation>
    <scope>NUCLEOTIDE SEQUENCE [LARGE SCALE GENOMIC DNA]</scope>
    <source>
        <strain evidence="2">Tucson 14030-0811.24</strain>
    </source>
</reference>
<organism evidence="1 2">
    <name type="scientific">Drosophila willistoni</name>
    <name type="common">Fruit fly</name>
    <dbReference type="NCBI Taxonomy" id="7260"/>
    <lineage>
        <taxon>Eukaryota</taxon>
        <taxon>Metazoa</taxon>
        <taxon>Ecdysozoa</taxon>
        <taxon>Arthropoda</taxon>
        <taxon>Hexapoda</taxon>
        <taxon>Insecta</taxon>
        <taxon>Pterygota</taxon>
        <taxon>Neoptera</taxon>
        <taxon>Endopterygota</taxon>
        <taxon>Diptera</taxon>
        <taxon>Brachycera</taxon>
        <taxon>Muscomorpha</taxon>
        <taxon>Ephydroidea</taxon>
        <taxon>Drosophilidae</taxon>
        <taxon>Drosophila</taxon>
        <taxon>Sophophora</taxon>
    </lineage>
</organism>
<sequence>MPRRPSYSRFIFETTETTRTFRHQRYINDYCVDCDTCVNVVHAHEPYSHHWLNGSSGANAISLGLEEKLLLKRIERERIETFLLCDESAVCRTNDFLLEAGMDAVPQLLRFLNYEASRLEVIVGFYVNVIRQRMYFESSAIYIDHYLDIEETVDMLFSMLLEKISNYVYLHHRVPLEACVIKRMKLIVKRHSNENLSSQADLPLQYRLKHDGRGPSLAKRKSIDHTFLMDSFLNYHGQRFGHFPASLQVNLYCFRICASSKELYAVPYLLRGQDTNKTPTYIIQTDVTGEFRGLHEIRNVRKFLKTDLQDRIVECRQCKAHFADRVQFALHRKIDCGRSFMAWQLGDADGPTKSAGIELHENCLPMPKKYFKYAWFGLINGN</sequence>
<dbReference type="EMBL" id="CH964095">
    <property type="protein sequence ID" value="EDW79020.1"/>
    <property type="molecule type" value="Genomic_DNA"/>
</dbReference>
<protein>
    <recommendedName>
        <fullName evidence="3">Protein terminus</fullName>
    </recommendedName>
</protein>
<dbReference type="InParanoid" id="B4N4E6"/>
<dbReference type="HOGENOM" id="CLU_772264_0_0_1"/>
<keyword evidence="2" id="KW-1185">Reference proteome</keyword>
<dbReference type="eggNOG" id="ENOG502T9CR">
    <property type="taxonomic scope" value="Eukaryota"/>
</dbReference>
<name>B4N4E6_DROWI</name>
<dbReference type="OMA" id="EPYSHHW"/>
<evidence type="ECO:0008006" key="3">
    <source>
        <dbReference type="Google" id="ProtNLM"/>
    </source>
</evidence>
<dbReference type="Proteomes" id="UP000007798">
    <property type="component" value="Unassembled WGS sequence"/>
</dbReference>